<dbReference type="SUPFAM" id="SSF82199">
    <property type="entry name" value="SET domain"/>
    <property type="match status" value="1"/>
</dbReference>
<reference evidence="7" key="1">
    <citation type="submission" date="2016-06" db="UniProtKB">
        <authorList>
            <consortium name="WormBaseParasite"/>
        </authorList>
    </citation>
    <scope>IDENTIFICATION</scope>
</reference>
<dbReference type="InterPro" id="IPR025785">
    <property type="entry name" value="SETD3"/>
</dbReference>
<protein>
    <recommendedName>
        <fullName evidence="4">protein-histidine N-methyltransferase</fullName>
        <ecNumber evidence="4">2.1.1.85</ecNumber>
    </recommendedName>
</protein>
<dbReference type="EC" id="2.1.1.85" evidence="4"/>
<dbReference type="InterPro" id="IPR050600">
    <property type="entry name" value="SETD3_SETD6_MTase"/>
</dbReference>
<evidence type="ECO:0000313" key="7">
    <source>
        <dbReference type="WBParaSite" id="GPUH_0000109001-mRNA-1"/>
    </source>
</evidence>
<sequence>MENVALAVMLCAQKLDPNSMWQPYINVLPKHFDTPLFFPVYLLESLRPSPVFEESLLLFRNVARQFVHFLLEIICADEFRLKKKKDDEPTYLNSPFTAANFTFDLYRWSVACVSTRINMIPSDLVKDQRGKPVMIPALIPFLDMANHQLLAENVSKSVHFSEEDCAEIIAVHDYKHSEPVTIFYGWRSSSEFLLHNGFVPEGKNIRDVYKLRIGLPKTKREEVRLDLIHKLGFSIASNVFVFELKIVEPCIPESLVQFARIYVMDEVVSVKQAKKIINSDENIQKAWRFLRDRFALFLRAYREKITDITDSTMVMSVTPRSLGAIQQHYIPRLKSSEMEILRKAEDLCNTKLENL</sequence>
<dbReference type="GO" id="GO:0032259">
    <property type="term" value="P:methylation"/>
    <property type="evidence" value="ECO:0007669"/>
    <property type="project" value="UniProtKB-KW"/>
</dbReference>
<dbReference type="OrthoDB" id="441812at2759"/>
<dbReference type="GO" id="GO:0018064">
    <property type="term" value="F:protein-L-histidine N-tele-methyltransferase activity"/>
    <property type="evidence" value="ECO:0007669"/>
    <property type="project" value="UniProtKB-EC"/>
</dbReference>
<dbReference type="Gene3D" id="3.90.1410.10">
    <property type="entry name" value="set domain protein methyltransferase, domain 1"/>
    <property type="match status" value="1"/>
</dbReference>
<reference evidence="5 6" key="2">
    <citation type="submission" date="2018-11" db="EMBL/GenBank/DDBJ databases">
        <authorList>
            <consortium name="Pathogen Informatics"/>
        </authorList>
    </citation>
    <scope>NUCLEOTIDE SEQUENCE [LARGE SCALE GENOMIC DNA]</scope>
</reference>
<dbReference type="GO" id="GO:0016279">
    <property type="term" value="F:protein-lysine N-methyltransferase activity"/>
    <property type="evidence" value="ECO:0007669"/>
    <property type="project" value="TreeGrafter"/>
</dbReference>
<evidence type="ECO:0000256" key="2">
    <source>
        <dbReference type="ARBA" id="ARBA00022679"/>
    </source>
</evidence>
<evidence type="ECO:0000313" key="6">
    <source>
        <dbReference type="Proteomes" id="UP000271098"/>
    </source>
</evidence>
<keyword evidence="2 4" id="KW-0808">Transferase</keyword>
<dbReference type="AlphaFoldDB" id="A0A183CX99"/>
<proteinExistence type="inferred from homology"/>
<dbReference type="InterPro" id="IPR046341">
    <property type="entry name" value="SET_dom_sf"/>
</dbReference>
<accession>A0A183CX99</accession>
<organism evidence="7">
    <name type="scientific">Gongylonema pulchrum</name>
    <dbReference type="NCBI Taxonomy" id="637853"/>
    <lineage>
        <taxon>Eukaryota</taxon>
        <taxon>Metazoa</taxon>
        <taxon>Ecdysozoa</taxon>
        <taxon>Nematoda</taxon>
        <taxon>Chromadorea</taxon>
        <taxon>Rhabditida</taxon>
        <taxon>Spirurina</taxon>
        <taxon>Spiruromorpha</taxon>
        <taxon>Spiruroidea</taxon>
        <taxon>Gongylonematidae</taxon>
        <taxon>Gongylonema</taxon>
    </lineage>
</organism>
<keyword evidence="3 4" id="KW-0949">S-adenosyl-L-methionine</keyword>
<dbReference type="SUPFAM" id="SSF81822">
    <property type="entry name" value="RuBisCo LSMT C-terminal, substrate-binding domain"/>
    <property type="match status" value="1"/>
</dbReference>
<comment type="similarity">
    <text evidence="4">Belongs to the class V-like SAM-binding methyltransferase superfamily. SETD3 actin-histidine methyltransferase family.</text>
</comment>
<keyword evidence="6" id="KW-1185">Reference proteome</keyword>
<name>A0A183CX99_9BILA</name>
<dbReference type="WBParaSite" id="GPUH_0000109001-mRNA-1">
    <property type="protein sequence ID" value="GPUH_0000109001-mRNA-1"/>
    <property type="gene ID" value="GPUH_0000109001"/>
</dbReference>
<evidence type="ECO:0000256" key="4">
    <source>
        <dbReference type="PROSITE-ProRule" id="PRU00898"/>
    </source>
</evidence>
<dbReference type="Gene3D" id="3.90.1420.10">
    <property type="entry name" value="Rubisco LSMT, substrate-binding domain"/>
    <property type="match status" value="1"/>
</dbReference>
<evidence type="ECO:0000256" key="1">
    <source>
        <dbReference type="ARBA" id="ARBA00022603"/>
    </source>
</evidence>
<dbReference type="Proteomes" id="UP000271098">
    <property type="component" value="Unassembled WGS sequence"/>
</dbReference>
<dbReference type="PROSITE" id="PS51565">
    <property type="entry name" value="SAM_MT85_SETD3"/>
    <property type="match status" value="1"/>
</dbReference>
<gene>
    <name evidence="5" type="ORF">GPUH_LOCUS1090</name>
</gene>
<evidence type="ECO:0000256" key="3">
    <source>
        <dbReference type="ARBA" id="ARBA00022691"/>
    </source>
</evidence>
<dbReference type="PANTHER" id="PTHR13271:SF47">
    <property type="entry name" value="ACTIN-HISTIDINE N-METHYLTRANSFERASE"/>
    <property type="match status" value="1"/>
</dbReference>
<dbReference type="InterPro" id="IPR036464">
    <property type="entry name" value="Rubisco_LSMT_subst-bd_sf"/>
</dbReference>
<dbReference type="PANTHER" id="PTHR13271">
    <property type="entry name" value="UNCHARACTERIZED PUTATIVE METHYLTRANSFERASE"/>
    <property type="match status" value="1"/>
</dbReference>
<keyword evidence="1 4" id="KW-0489">Methyltransferase</keyword>
<dbReference type="EMBL" id="UYRT01001214">
    <property type="protein sequence ID" value="VDK29361.1"/>
    <property type="molecule type" value="Genomic_DNA"/>
</dbReference>
<evidence type="ECO:0000313" key="5">
    <source>
        <dbReference type="EMBL" id="VDK29361.1"/>
    </source>
</evidence>
<comment type="catalytic activity">
    <reaction evidence="4">
        <text>L-histidyl-[protein] + S-adenosyl-L-methionine = N(tele)-methyl-L-histidyl-[protein] + S-adenosyl-L-homocysteine + H(+)</text>
        <dbReference type="Rhea" id="RHEA:19369"/>
        <dbReference type="Rhea" id="RHEA-COMP:9745"/>
        <dbReference type="Rhea" id="RHEA-COMP:11600"/>
        <dbReference type="ChEBI" id="CHEBI:15378"/>
        <dbReference type="ChEBI" id="CHEBI:16367"/>
        <dbReference type="ChEBI" id="CHEBI:29979"/>
        <dbReference type="ChEBI" id="CHEBI:57856"/>
        <dbReference type="ChEBI" id="CHEBI:59789"/>
        <dbReference type="EC" id="2.1.1.85"/>
    </reaction>
</comment>